<dbReference type="SUPFAM" id="SSF90257">
    <property type="entry name" value="Myosin rod fragments"/>
    <property type="match status" value="1"/>
</dbReference>
<reference evidence="7" key="2">
    <citation type="submission" date="2025-08" db="UniProtKB">
        <authorList>
            <consortium name="RefSeq"/>
        </authorList>
    </citation>
    <scope>IDENTIFICATION</scope>
    <source>
        <tissue evidence="7">Blood</tissue>
    </source>
</reference>
<dbReference type="KEGG" id="ipu:108273809"/>
<feature type="coiled-coil region" evidence="3">
    <location>
        <begin position="116"/>
        <end position="185"/>
    </location>
</feature>
<dbReference type="Pfam" id="PF00059">
    <property type="entry name" value="Lectin_C"/>
    <property type="match status" value="1"/>
</dbReference>
<dbReference type="InterPro" id="IPR016186">
    <property type="entry name" value="C-type_lectin-like/link_sf"/>
</dbReference>
<dbReference type="SUPFAM" id="SSF56436">
    <property type="entry name" value="C-type lectin-like"/>
    <property type="match status" value="1"/>
</dbReference>
<evidence type="ECO:0000256" key="1">
    <source>
        <dbReference type="ARBA" id="ARBA00022734"/>
    </source>
</evidence>
<sequence length="475" mass="56092">MESRMEMRQVLVKNFHLVSYNRFDSRGEDDDDDKREDSLAERSVRNIDTGGDTSWSRYYRLAAVCLTLLCVLLISAVLVLWVKFNNLTTENTDLQTHYSKLLLAHRTGYENMTFDRDQLQTNYNNLIVERDQLQTNYKNLIVERDQLQTNYKNLIVERDRLQMNYNNLTIERDRLQTSYNNLTINIDWLQTSYNNLTVERDRIQMNSNKLTVKIDQLQSSYNNLTVERDRLQTSYNNLTTERDQLQTSYNNLTVERDRLQTSYNNLTTERDQLQNSYNNLTVERGRLQTSYNNLTMVREKDQEKCKELTNKLETLQTNYSTMANQKDQLQKERDVLRNRLEELAAQGREGWVYFSPNLYFISTEKKSWTEGRQDCKKNGAELVTIKTKEEQEFLVQQLGSDKAWIGLNDRNTEGTWKWVDGTALTTAYWVPGEPNDMDNEDCAEIWGFPDKQGWNDRPCNGKVRWICEKPSQTLP</sequence>
<keyword evidence="4" id="KW-1133">Transmembrane helix</keyword>
<dbReference type="OrthoDB" id="10255512at2759"/>
<dbReference type="InterPro" id="IPR050111">
    <property type="entry name" value="C-type_lectin/snaclec_domain"/>
</dbReference>
<keyword evidence="1" id="KW-0430">Lectin</keyword>
<keyword evidence="4" id="KW-0812">Transmembrane</keyword>
<keyword evidence="4" id="KW-0472">Membrane</keyword>
<dbReference type="InterPro" id="IPR001304">
    <property type="entry name" value="C-type_lectin-like"/>
</dbReference>
<evidence type="ECO:0000256" key="3">
    <source>
        <dbReference type="SAM" id="Coils"/>
    </source>
</evidence>
<dbReference type="AlphaFoldDB" id="A0A2D0S8V0"/>
<proteinExistence type="predicted"/>
<organism evidence="6 7">
    <name type="scientific">Ictalurus punctatus</name>
    <name type="common">Channel catfish</name>
    <name type="synonym">Silurus punctatus</name>
    <dbReference type="NCBI Taxonomy" id="7998"/>
    <lineage>
        <taxon>Eukaryota</taxon>
        <taxon>Metazoa</taxon>
        <taxon>Chordata</taxon>
        <taxon>Craniata</taxon>
        <taxon>Vertebrata</taxon>
        <taxon>Euteleostomi</taxon>
        <taxon>Actinopterygii</taxon>
        <taxon>Neopterygii</taxon>
        <taxon>Teleostei</taxon>
        <taxon>Ostariophysi</taxon>
        <taxon>Siluriformes</taxon>
        <taxon>Ictaluridae</taxon>
        <taxon>Ictalurus</taxon>
    </lineage>
</organism>
<keyword evidence="2" id="KW-1015">Disulfide bond</keyword>
<keyword evidence="3" id="KW-0175">Coiled coil</keyword>
<dbReference type="GO" id="GO:0030246">
    <property type="term" value="F:carbohydrate binding"/>
    <property type="evidence" value="ECO:0007669"/>
    <property type="project" value="UniProtKB-KW"/>
</dbReference>
<feature type="domain" description="C-type lectin" evidence="5">
    <location>
        <begin position="354"/>
        <end position="468"/>
    </location>
</feature>
<dbReference type="Proteomes" id="UP000221080">
    <property type="component" value="Chromosome 13"/>
</dbReference>
<evidence type="ECO:0000313" key="6">
    <source>
        <dbReference type="Proteomes" id="UP000221080"/>
    </source>
</evidence>
<name>A0A2D0S8V0_ICTPU</name>
<feature type="coiled-coil region" evidence="3">
    <location>
        <begin position="214"/>
        <end position="346"/>
    </location>
</feature>
<dbReference type="CDD" id="cd03590">
    <property type="entry name" value="CLECT_DC-SIGN_like"/>
    <property type="match status" value="1"/>
</dbReference>
<dbReference type="InterPro" id="IPR016187">
    <property type="entry name" value="CTDL_fold"/>
</dbReference>
<evidence type="ECO:0000256" key="2">
    <source>
        <dbReference type="ARBA" id="ARBA00023157"/>
    </source>
</evidence>
<dbReference type="PROSITE" id="PS00615">
    <property type="entry name" value="C_TYPE_LECTIN_1"/>
    <property type="match status" value="1"/>
</dbReference>
<dbReference type="Gene3D" id="1.20.5.400">
    <property type="match status" value="4"/>
</dbReference>
<dbReference type="PROSITE" id="PS50041">
    <property type="entry name" value="C_TYPE_LECTIN_2"/>
    <property type="match status" value="1"/>
</dbReference>
<dbReference type="RefSeq" id="XP_017338861.2">
    <property type="nucleotide sequence ID" value="XM_017483372.3"/>
</dbReference>
<dbReference type="PANTHER" id="PTHR22803">
    <property type="entry name" value="MANNOSE, PHOSPHOLIPASE, LECTIN RECEPTOR RELATED"/>
    <property type="match status" value="1"/>
</dbReference>
<dbReference type="InterPro" id="IPR018378">
    <property type="entry name" value="C-type_lectin_CS"/>
</dbReference>
<protein>
    <submittedName>
        <fullName evidence="7">C-type lectin domain family 4 member M</fullName>
    </submittedName>
</protein>
<dbReference type="GeneID" id="108273809"/>
<keyword evidence="6" id="KW-1185">Reference proteome</keyword>
<evidence type="ECO:0000313" key="7">
    <source>
        <dbReference type="RefSeq" id="XP_017338861.2"/>
    </source>
</evidence>
<reference evidence="6" key="1">
    <citation type="journal article" date="2016" name="Nat. Commun.">
        <title>The channel catfish genome sequence provides insights into the evolution of scale formation in teleosts.</title>
        <authorList>
            <person name="Liu Z."/>
            <person name="Liu S."/>
            <person name="Yao J."/>
            <person name="Bao L."/>
            <person name="Zhang J."/>
            <person name="Li Y."/>
            <person name="Jiang C."/>
            <person name="Sun L."/>
            <person name="Wang R."/>
            <person name="Zhang Y."/>
            <person name="Zhou T."/>
            <person name="Zeng Q."/>
            <person name="Fu Q."/>
            <person name="Gao S."/>
            <person name="Li N."/>
            <person name="Koren S."/>
            <person name="Jiang Y."/>
            <person name="Zimin A."/>
            <person name="Xu P."/>
            <person name="Phillippy A.M."/>
            <person name="Geng X."/>
            <person name="Song L."/>
            <person name="Sun F."/>
            <person name="Li C."/>
            <person name="Wang X."/>
            <person name="Chen A."/>
            <person name="Jin Y."/>
            <person name="Yuan Z."/>
            <person name="Yang Y."/>
            <person name="Tan S."/>
            <person name="Peatman E."/>
            <person name="Lu J."/>
            <person name="Qin Z."/>
            <person name="Dunham R."/>
            <person name="Li Z."/>
            <person name="Sonstegard T."/>
            <person name="Feng J."/>
            <person name="Danzmann R.G."/>
            <person name="Schroeder S."/>
            <person name="Scheffler B."/>
            <person name="Duke M.V."/>
            <person name="Ballard L."/>
            <person name="Kucuktas H."/>
            <person name="Kaltenboeck L."/>
            <person name="Liu H."/>
            <person name="Armbruster J."/>
            <person name="Xie Y."/>
            <person name="Kirby M.L."/>
            <person name="Tian Y."/>
            <person name="Flanagan M.E."/>
            <person name="Mu W."/>
            <person name="Waldbieser G.C."/>
        </authorList>
    </citation>
    <scope>NUCLEOTIDE SEQUENCE [LARGE SCALE GENOMIC DNA]</scope>
    <source>
        <strain evidence="6">SDA103</strain>
    </source>
</reference>
<evidence type="ECO:0000256" key="4">
    <source>
        <dbReference type="SAM" id="Phobius"/>
    </source>
</evidence>
<gene>
    <name evidence="7" type="primary">LOC108273809</name>
</gene>
<dbReference type="InterPro" id="IPR033989">
    <property type="entry name" value="CD209-like_CTLD"/>
</dbReference>
<feature type="transmembrane region" description="Helical" evidence="4">
    <location>
        <begin position="61"/>
        <end position="82"/>
    </location>
</feature>
<evidence type="ECO:0000259" key="5">
    <source>
        <dbReference type="PROSITE" id="PS50041"/>
    </source>
</evidence>
<dbReference type="Gene3D" id="3.10.100.10">
    <property type="entry name" value="Mannose-Binding Protein A, subunit A"/>
    <property type="match status" value="1"/>
</dbReference>
<accession>A0A2D0S8V0</accession>
<dbReference type="SMART" id="SM00034">
    <property type="entry name" value="CLECT"/>
    <property type="match status" value="1"/>
</dbReference>